<accession>A0A2M7W0Y6</accession>
<reference evidence="2" key="1">
    <citation type="submission" date="2017-09" db="EMBL/GenBank/DDBJ databases">
        <title>Depth-based differentiation of microbial function through sediment-hosted aquifers and enrichment of novel symbionts in the deep terrestrial subsurface.</title>
        <authorList>
            <person name="Probst A.J."/>
            <person name="Ladd B."/>
            <person name="Jarett J.K."/>
            <person name="Geller-Mcgrath D.E."/>
            <person name="Sieber C.M.K."/>
            <person name="Emerson J.B."/>
            <person name="Anantharaman K."/>
            <person name="Thomas B.C."/>
            <person name="Malmstrom R."/>
            <person name="Stieglmeier M."/>
            <person name="Klingl A."/>
            <person name="Woyke T."/>
            <person name="Ryan C.M."/>
            <person name="Banfield J.F."/>
        </authorList>
    </citation>
    <scope>NUCLEOTIDE SEQUENCE [LARGE SCALE GENOMIC DNA]</scope>
</reference>
<evidence type="ECO:0000313" key="1">
    <source>
        <dbReference type="EMBL" id="PJA12633.1"/>
    </source>
</evidence>
<dbReference type="Proteomes" id="UP000228952">
    <property type="component" value="Unassembled WGS sequence"/>
</dbReference>
<dbReference type="AlphaFoldDB" id="A0A2M7W0Y6"/>
<sequence>MYNFRCAPDISPNILHRIGPEVFSPNTVAAEMSLALIDPDCYQKMMQERRPEHEIEQVGLALLQGQQNILNLCPGNGVILCGPAGAGKTSLTAHLLGGLKHMKHTPSAKLLDKERTAFFRERPDCEDPHWYERQLLETWVTIRTAALFDMLTKELPKLKKQHSLSTDEIIIGGVIQSLVTLCAYTNTYQTDRLTGEIRLPDSMLQLIMLSMTYWTPRVFVFVDAEKSVRKERVDKSGEIDPFEVLKRKLPFDFDDTLRKLTVNTLRYIELYGQSHNVPFNFVYYPTSGGVAPKLIGSTIFTPSSLCAYIYSHQNHRELHHYWSRITDCWGDETDFGFCEY</sequence>
<dbReference type="InterPro" id="IPR027417">
    <property type="entry name" value="P-loop_NTPase"/>
</dbReference>
<organism evidence="1 2">
    <name type="scientific">Candidatus Dojkabacteria bacterium CG_4_10_14_0_2_um_filter_Dojkabacteria_WS6_41_15</name>
    <dbReference type="NCBI Taxonomy" id="2014249"/>
    <lineage>
        <taxon>Bacteria</taxon>
        <taxon>Candidatus Dojkabacteria</taxon>
    </lineage>
</organism>
<evidence type="ECO:0000313" key="2">
    <source>
        <dbReference type="Proteomes" id="UP000228952"/>
    </source>
</evidence>
<dbReference type="EMBL" id="PFQB01000107">
    <property type="protein sequence ID" value="PJA12633.1"/>
    <property type="molecule type" value="Genomic_DNA"/>
</dbReference>
<protein>
    <submittedName>
        <fullName evidence="1">Uncharacterized protein</fullName>
    </submittedName>
</protein>
<name>A0A2M7W0Y6_9BACT</name>
<dbReference type="SUPFAM" id="SSF52540">
    <property type="entry name" value="P-loop containing nucleoside triphosphate hydrolases"/>
    <property type="match status" value="1"/>
</dbReference>
<comment type="caution">
    <text evidence="1">The sequence shown here is derived from an EMBL/GenBank/DDBJ whole genome shotgun (WGS) entry which is preliminary data.</text>
</comment>
<gene>
    <name evidence="1" type="ORF">COX64_04360</name>
</gene>
<proteinExistence type="predicted"/>